<sequence>MGSVVLWIILTIITLGLALIVFPYYLNRAVLNKTELLDGSGRVIGRLNCTFNIGHSIGHVIVWAILILVTLGLASFLYVYRVVRVVLNETRVEYY</sequence>
<protein>
    <recommendedName>
        <fullName evidence="4">DUF898 family protein</fullName>
    </recommendedName>
</protein>
<reference evidence="2 3" key="1">
    <citation type="submission" date="2019-12" db="EMBL/GenBank/DDBJ databases">
        <title>Rhizobium genotypes associated with high levels of biological nitrogen fixation by grain legumes in a temperate-maritime cropping system.</title>
        <authorList>
            <person name="Maluk M."/>
            <person name="Francesc Ferrando Molina F."/>
            <person name="Lopez Del Egido L."/>
            <person name="Lafos M."/>
            <person name="Langarica-Fuentes A."/>
            <person name="Gebre Yohannes G."/>
            <person name="Young M.W."/>
            <person name="Martin P."/>
            <person name="Gantlett R."/>
            <person name="Kenicer G."/>
            <person name="Hawes C."/>
            <person name="Begg G.S."/>
            <person name="Quilliam R.S."/>
            <person name="Squire G.R."/>
            <person name="Poole P.S."/>
            <person name="Young P.W."/>
            <person name="Iannetta P.M."/>
            <person name="James E.K."/>
        </authorList>
    </citation>
    <scope>NUCLEOTIDE SEQUENCE [LARGE SCALE GENOMIC DNA]</scope>
    <source>
        <strain evidence="2 3">JHI1118</strain>
    </source>
</reference>
<dbReference type="EMBL" id="WUEY01000037">
    <property type="protein sequence ID" value="NEI74737.1"/>
    <property type="molecule type" value="Genomic_DNA"/>
</dbReference>
<feature type="transmembrane region" description="Helical" evidence="1">
    <location>
        <begin position="6"/>
        <end position="26"/>
    </location>
</feature>
<comment type="caution">
    <text evidence="2">The sequence shown here is derived from an EMBL/GenBank/DDBJ whole genome shotgun (WGS) entry which is preliminary data.</text>
</comment>
<accession>A0A6L9UKU4</accession>
<evidence type="ECO:0000313" key="2">
    <source>
        <dbReference type="EMBL" id="NEI74737.1"/>
    </source>
</evidence>
<feature type="transmembrane region" description="Helical" evidence="1">
    <location>
        <begin position="60"/>
        <end position="80"/>
    </location>
</feature>
<evidence type="ECO:0000313" key="3">
    <source>
        <dbReference type="Proteomes" id="UP000483035"/>
    </source>
</evidence>
<organism evidence="2 3">
    <name type="scientific">Rhizobium lusitanum</name>
    <dbReference type="NCBI Taxonomy" id="293958"/>
    <lineage>
        <taxon>Bacteria</taxon>
        <taxon>Pseudomonadati</taxon>
        <taxon>Pseudomonadota</taxon>
        <taxon>Alphaproteobacteria</taxon>
        <taxon>Hyphomicrobiales</taxon>
        <taxon>Rhizobiaceae</taxon>
        <taxon>Rhizobium/Agrobacterium group</taxon>
        <taxon>Rhizobium</taxon>
    </lineage>
</organism>
<keyword evidence="1" id="KW-0812">Transmembrane</keyword>
<proteinExistence type="predicted"/>
<evidence type="ECO:0008006" key="4">
    <source>
        <dbReference type="Google" id="ProtNLM"/>
    </source>
</evidence>
<keyword evidence="1" id="KW-1133">Transmembrane helix</keyword>
<dbReference type="AlphaFoldDB" id="A0A6L9UKU4"/>
<name>A0A6L9UKU4_9HYPH</name>
<keyword evidence="1" id="KW-0472">Membrane</keyword>
<dbReference type="InterPro" id="IPR046515">
    <property type="entry name" value="DUF6693"/>
</dbReference>
<dbReference type="Pfam" id="PF20403">
    <property type="entry name" value="DUF6693"/>
    <property type="match status" value="1"/>
</dbReference>
<dbReference type="Proteomes" id="UP000483035">
    <property type="component" value="Unassembled WGS sequence"/>
</dbReference>
<gene>
    <name evidence="2" type="ORF">GR212_34925</name>
</gene>
<evidence type="ECO:0000256" key="1">
    <source>
        <dbReference type="SAM" id="Phobius"/>
    </source>
</evidence>